<dbReference type="EMBL" id="JGYV01000001">
    <property type="protein sequence ID" value="KFI65891.1"/>
    <property type="molecule type" value="Genomic_DNA"/>
</dbReference>
<reference evidence="1 2" key="1">
    <citation type="submission" date="2014-03" db="EMBL/GenBank/DDBJ databases">
        <title>Genomics of Bifidobacteria.</title>
        <authorList>
            <person name="Ventura M."/>
            <person name="Milani C."/>
            <person name="Lugli G.A."/>
        </authorList>
    </citation>
    <scope>NUCLEOTIDE SEQUENCE [LARGE SCALE GENOMIC DNA]</scope>
    <source>
        <strain evidence="1 2">LMG 10738</strain>
    </source>
</reference>
<name>A0A087B4E1_9BIFI</name>
<evidence type="ECO:0000313" key="2">
    <source>
        <dbReference type="Proteomes" id="UP000029067"/>
    </source>
</evidence>
<dbReference type="Proteomes" id="UP000029067">
    <property type="component" value="Unassembled WGS sequence"/>
</dbReference>
<evidence type="ECO:0000313" key="1">
    <source>
        <dbReference type="EMBL" id="KFI65891.1"/>
    </source>
</evidence>
<proteinExistence type="predicted"/>
<gene>
    <name evidence="1" type="ORF">BCUN_0389</name>
</gene>
<sequence>MAALGWSVQHDLGSRLPVADAIALLQRIARDPASMLAEELKNNSAQIKESERRRQLAASAEHMSGPFAHLFR</sequence>
<protein>
    <submittedName>
        <fullName evidence="1">Uncharacterized protein</fullName>
    </submittedName>
</protein>
<dbReference type="RefSeq" id="WP_033516303.1">
    <property type="nucleotide sequence ID" value="NZ_JGYV01000001.1"/>
</dbReference>
<keyword evidence="2" id="KW-1185">Reference proteome</keyword>
<dbReference type="STRING" id="1688.BCUN_0389"/>
<organism evidence="1 2">
    <name type="scientific">Bifidobacterium cuniculi</name>
    <dbReference type="NCBI Taxonomy" id="1688"/>
    <lineage>
        <taxon>Bacteria</taxon>
        <taxon>Bacillati</taxon>
        <taxon>Actinomycetota</taxon>
        <taxon>Actinomycetes</taxon>
        <taxon>Bifidobacteriales</taxon>
        <taxon>Bifidobacteriaceae</taxon>
        <taxon>Bifidobacterium</taxon>
    </lineage>
</organism>
<accession>A0A087B4E1</accession>
<comment type="caution">
    <text evidence="1">The sequence shown here is derived from an EMBL/GenBank/DDBJ whole genome shotgun (WGS) entry which is preliminary data.</text>
</comment>
<dbReference type="AlphaFoldDB" id="A0A087B4E1"/>